<reference evidence="1 2" key="1">
    <citation type="submission" date="2018-06" db="EMBL/GenBank/DDBJ databases">
        <authorList>
            <consortium name="Pathogen Informatics"/>
            <person name="Doyle S."/>
        </authorList>
    </citation>
    <scope>NUCLEOTIDE SEQUENCE [LARGE SCALE GENOMIC DNA]</scope>
    <source>
        <strain evidence="1 2">NCTC204</strain>
    </source>
</reference>
<dbReference type="Proteomes" id="UP000255192">
    <property type="component" value="Unassembled WGS sequence"/>
</dbReference>
<evidence type="ECO:0000313" key="2">
    <source>
        <dbReference type="Proteomes" id="UP000255192"/>
    </source>
</evidence>
<sequence>MALGQRPDYARIARHVINIDELFIDYARVFLPSHDRQAWDNVVRIAGGITEKKHAT</sequence>
<name>A0A377ZQR5_KLEPN</name>
<accession>A0A377ZQR5</accession>
<protein>
    <submittedName>
        <fullName evidence="1">Type IV secretory pathway, VirD4 component</fullName>
    </submittedName>
</protein>
<dbReference type="EMBL" id="UGMD01000002">
    <property type="protein sequence ID" value="STU77604.1"/>
    <property type="molecule type" value="Genomic_DNA"/>
</dbReference>
<evidence type="ECO:0000313" key="1">
    <source>
        <dbReference type="EMBL" id="STU77604.1"/>
    </source>
</evidence>
<gene>
    <name evidence="1" type="ORF">NCTC204_01130</name>
</gene>
<proteinExistence type="predicted"/>
<dbReference type="AlphaFoldDB" id="A0A377ZQR5"/>
<organism evidence="1 2">
    <name type="scientific">Klebsiella pneumoniae</name>
    <dbReference type="NCBI Taxonomy" id="573"/>
    <lineage>
        <taxon>Bacteria</taxon>
        <taxon>Pseudomonadati</taxon>
        <taxon>Pseudomonadota</taxon>
        <taxon>Gammaproteobacteria</taxon>
        <taxon>Enterobacterales</taxon>
        <taxon>Enterobacteriaceae</taxon>
        <taxon>Klebsiella/Raoultella group</taxon>
        <taxon>Klebsiella</taxon>
        <taxon>Klebsiella pneumoniae complex</taxon>
    </lineage>
</organism>